<dbReference type="EMBL" id="CACRZD030000001">
    <property type="protein sequence ID" value="CAA6654992.1"/>
    <property type="molecule type" value="Genomic_DNA"/>
</dbReference>
<dbReference type="Proteomes" id="UP001189122">
    <property type="component" value="Unassembled WGS sequence"/>
</dbReference>
<name>A0A7I8ID73_SPIIN</name>
<evidence type="ECO:0000313" key="1">
    <source>
        <dbReference type="EMBL" id="CAA2615227.1"/>
    </source>
</evidence>
<dbReference type="EMBL" id="LR743588">
    <property type="protein sequence ID" value="CAA2615227.1"/>
    <property type="molecule type" value="Genomic_DNA"/>
</dbReference>
<proteinExistence type="predicted"/>
<keyword evidence="2" id="KW-1185">Reference proteome</keyword>
<sequence>MRKEMDCPTRTALDCQFCPQLRLIGIHPVLEPFTLTRSTSPAPATFVMSTRLNDGDDAGTVLGDLEEHGHGEGLPLWHHRGSSAHLISKQDPQLSPSLKRAVLSAAVSTPYEEGKVRRGTHGAGGVAAAVEGGVGALPGPPEYTPGMRAWAEAIKVASRAATAKCLRWPIFPTSGGM</sequence>
<gene>
    <name evidence="1" type="ORF">SI7747_01001582</name>
</gene>
<protein>
    <submittedName>
        <fullName evidence="1">Uncharacterized protein</fullName>
    </submittedName>
</protein>
<reference evidence="1 2" key="1">
    <citation type="submission" date="2019-12" db="EMBL/GenBank/DDBJ databases">
        <authorList>
            <person name="Scholz U."/>
            <person name="Mascher M."/>
            <person name="Fiebig A."/>
        </authorList>
    </citation>
    <scope>NUCLEOTIDE SEQUENCE</scope>
</reference>
<dbReference type="AlphaFoldDB" id="A0A7I8ID73"/>
<evidence type="ECO:0000313" key="2">
    <source>
        <dbReference type="Proteomes" id="UP001189122"/>
    </source>
</evidence>
<accession>A0A7I8ID73</accession>
<organism evidence="1">
    <name type="scientific">Spirodela intermedia</name>
    <name type="common">Intermediate duckweed</name>
    <dbReference type="NCBI Taxonomy" id="51605"/>
    <lineage>
        <taxon>Eukaryota</taxon>
        <taxon>Viridiplantae</taxon>
        <taxon>Streptophyta</taxon>
        <taxon>Embryophyta</taxon>
        <taxon>Tracheophyta</taxon>
        <taxon>Spermatophyta</taxon>
        <taxon>Magnoliopsida</taxon>
        <taxon>Liliopsida</taxon>
        <taxon>Araceae</taxon>
        <taxon>Lemnoideae</taxon>
        <taxon>Spirodela</taxon>
    </lineage>
</organism>